<dbReference type="RefSeq" id="WP_061836084.1">
    <property type="nucleotide sequence ID" value="NZ_LUKE01000003.1"/>
</dbReference>
<organism evidence="2 3">
    <name type="scientific">Bdellovibrio bacteriovorus</name>
    <dbReference type="NCBI Taxonomy" id="959"/>
    <lineage>
        <taxon>Bacteria</taxon>
        <taxon>Pseudomonadati</taxon>
        <taxon>Bdellovibrionota</taxon>
        <taxon>Bdellovibrionia</taxon>
        <taxon>Bdellovibrionales</taxon>
        <taxon>Pseudobdellovibrionaceae</taxon>
        <taxon>Bdellovibrio</taxon>
    </lineage>
</organism>
<dbReference type="OrthoDB" id="5290565at2"/>
<dbReference type="AlphaFoldDB" id="A0A150WK30"/>
<dbReference type="Gene3D" id="3.40.50.300">
    <property type="entry name" value="P-loop containing nucleotide triphosphate hydrolases"/>
    <property type="match status" value="1"/>
</dbReference>
<proteinExistence type="predicted"/>
<dbReference type="InterPro" id="IPR015854">
    <property type="entry name" value="ABC_transpr_LolD-like"/>
</dbReference>
<name>A0A150WK30_BDEBC</name>
<dbReference type="InterPro" id="IPR003439">
    <property type="entry name" value="ABC_transporter-like_ATP-bd"/>
</dbReference>
<dbReference type="GO" id="GO:0022857">
    <property type="term" value="F:transmembrane transporter activity"/>
    <property type="evidence" value="ECO:0007669"/>
    <property type="project" value="TreeGrafter"/>
</dbReference>
<dbReference type="PROSITE" id="PS50893">
    <property type="entry name" value="ABC_TRANSPORTER_2"/>
    <property type="match status" value="1"/>
</dbReference>
<sequence length="236" mass="27226">MKIESLKFEGVSFTHDGQDPIVQNVDFDFPTKEVLWVKAEEGAGKSSLLQILAGLQIPQSGKYMINGENILDMSFEEFLPYRLQIGYSFDYGGLINNRTLHDNLMLPLLYHKMVSPEEARTRVDGLLKEFGIEKFAQERPAHVPGRVRKLTCLLRPLVMRPQVLLLDDPSVGLGQDSIYTFVDHINKHRKEGCFNHIFISSYDEKFMNHFEYQIIHLDDGQLYFQAVDPEKRVVHL</sequence>
<keyword evidence="3" id="KW-1185">Reference proteome</keyword>
<gene>
    <name evidence="2" type="ORF">AZI86_15070</name>
</gene>
<dbReference type="GO" id="GO:0005886">
    <property type="term" value="C:plasma membrane"/>
    <property type="evidence" value="ECO:0007669"/>
    <property type="project" value="TreeGrafter"/>
</dbReference>
<dbReference type="Pfam" id="PF00005">
    <property type="entry name" value="ABC_tran"/>
    <property type="match status" value="1"/>
</dbReference>
<dbReference type="PANTHER" id="PTHR24220">
    <property type="entry name" value="IMPORT ATP-BINDING PROTEIN"/>
    <property type="match status" value="1"/>
</dbReference>
<reference evidence="2 3" key="1">
    <citation type="submission" date="2016-03" db="EMBL/GenBank/DDBJ databases">
        <authorList>
            <person name="Ploux O."/>
        </authorList>
    </citation>
    <scope>NUCLEOTIDE SEQUENCE [LARGE SCALE GENOMIC DNA]</scope>
    <source>
        <strain evidence="2 3">R0</strain>
    </source>
</reference>
<evidence type="ECO:0000313" key="2">
    <source>
        <dbReference type="EMBL" id="KYG64118.1"/>
    </source>
</evidence>
<evidence type="ECO:0000313" key="3">
    <source>
        <dbReference type="Proteomes" id="UP000075320"/>
    </source>
</evidence>
<dbReference type="SUPFAM" id="SSF52540">
    <property type="entry name" value="P-loop containing nucleoside triphosphate hydrolases"/>
    <property type="match status" value="1"/>
</dbReference>
<dbReference type="GO" id="GO:0016887">
    <property type="term" value="F:ATP hydrolysis activity"/>
    <property type="evidence" value="ECO:0007669"/>
    <property type="project" value="InterPro"/>
</dbReference>
<dbReference type="EMBL" id="LUKE01000003">
    <property type="protein sequence ID" value="KYG64118.1"/>
    <property type="molecule type" value="Genomic_DNA"/>
</dbReference>
<evidence type="ECO:0000259" key="1">
    <source>
        <dbReference type="PROSITE" id="PS50893"/>
    </source>
</evidence>
<protein>
    <submittedName>
        <fullName evidence="2">ABC transporter ATP-binding protein</fullName>
    </submittedName>
</protein>
<dbReference type="GO" id="GO:0005524">
    <property type="term" value="F:ATP binding"/>
    <property type="evidence" value="ECO:0007669"/>
    <property type="project" value="UniProtKB-KW"/>
</dbReference>
<dbReference type="Proteomes" id="UP000075320">
    <property type="component" value="Unassembled WGS sequence"/>
</dbReference>
<comment type="caution">
    <text evidence="2">The sequence shown here is derived from an EMBL/GenBank/DDBJ whole genome shotgun (WGS) entry which is preliminary data.</text>
</comment>
<dbReference type="InterPro" id="IPR027417">
    <property type="entry name" value="P-loop_NTPase"/>
</dbReference>
<feature type="domain" description="ABC transporter" evidence="1">
    <location>
        <begin position="6"/>
        <end position="236"/>
    </location>
</feature>
<keyword evidence="2" id="KW-0547">Nucleotide-binding</keyword>
<accession>A0A150WK30</accession>
<keyword evidence="2" id="KW-0067">ATP-binding</keyword>